<proteinExistence type="predicted"/>
<dbReference type="RefSeq" id="WP_263360466.1">
    <property type="nucleotide sequence ID" value="NZ_OX336425.1"/>
</dbReference>
<dbReference type="AlphaFoldDB" id="A0A9W4TI61"/>
<reference evidence="1" key="1">
    <citation type="submission" date="2022-09" db="EMBL/GenBank/DDBJ databases">
        <authorList>
            <person name="Duchaud E."/>
        </authorList>
    </citation>
    <scope>NUCLEOTIDE SEQUENCE</scope>
    <source>
        <strain evidence="1">TRV642</strain>
    </source>
</reference>
<evidence type="ECO:0000313" key="2">
    <source>
        <dbReference type="Proteomes" id="UP001152749"/>
    </source>
</evidence>
<dbReference type="Proteomes" id="UP001152749">
    <property type="component" value="Chromosome"/>
</dbReference>
<organism evidence="1 2">
    <name type="scientific">Flavobacterium collinsii</name>
    <dbReference type="NCBI Taxonomy" id="1114861"/>
    <lineage>
        <taxon>Bacteria</taxon>
        <taxon>Pseudomonadati</taxon>
        <taxon>Bacteroidota</taxon>
        <taxon>Flavobacteriia</taxon>
        <taxon>Flavobacteriales</taxon>
        <taxon>Flavobacteriaceae</taxon>
        <taxon>Flavobacterium</taxon>
    </lineage>
</organism>
<gene>
    <name evidence="1" type="ORF">TRV642_2765</name>
</gene>
<name>A0A9W4TI61_9FLAO</name>
<sequence length="236" mass="28474">MDINYLVSEIKNYYKEFEYEKLIVDYIFTVEGSYNFIVNYTKDNTDKESEISNKPIRDTVRKMAEMFEEKKNSSNKFNRVKIEINLDGTYSEKYWWDTGKEKQDLLDYADVFYQWVNERMMSMIFEYEKDNNLVPTQLDDDGDLEYLSSWDSGIFTFHINKKNELEYKIVLTIDDVDRILEMPLKDYFIEGVLQHHQVTNTELSDKWKPWNKLIIKSPHNSIPYDKVDEFVSYTFE</sequence>
<evidence type="ECO:0000313" key="1">
    <source>
        <dbReference type="EMBL" id="CAI2767614.1"/>
    </source>
</evidence>
<dbReference type="KEGG" id="fcs:TRV642_2765"/>
<protein>
    <submittedName>
        <fullName evidence="1">Uncharacterized protein</fullName>
    </submittedName>
</protein>
<dbReference type="EMBL" id="OX336425">
    <property type="protein sequence ID" value="CAI2767614.1"/>
    <property type="molecule type" value="Genomic_DNA"/>
</dbReference>
<accession>A0A9W4TI61</accession>